<dbReference type="InterPro" id="IPR035659">
    <property type="entry name" value="SPS_C"/>
</dbReference>
<dbReference type="Pfam" id="PF05116">
    <property type="entry name" value="S6PP"/>
    <property type="match status" value="1"/>
</dbReference>
<dbReference type="Proteomes" id="UP000682877">
    <property type="component" value="Chromosome 1"/>
</dbReference>
<evidence type="ECO:0000313" key="19">
    <source>
        <dbReference type="Proteomes" id="UP000682877"/>
    </source>
</evidence>
<dbReference type="PANTHER" id="PTHR46039">
    <property type="entry name" value="SUCROSE-PHOSPHATE SYNTHASE 3-RELATED"/>
    <property type="match status" value="1"/>
</dbReference>
<dbReference type="PANTHER" id="PTHR46039:SF5">
    <property type="entry name" value="SUCROSE-PHOSPHATE SYNTHASE 3-RELATED"/>
    <property type="match status" value="1"/>
</dbReference>
<evidence type="ECO:0000256" key="3">
    <source>
        <dbReference type="ARBA" id="ARBA00007737"/>
    </source>
</evidence>
<evidence type="ECO:0000256" key="14">
    <source>
        <dbReference type="SAM" id="MobiDB-lite"/>
    </source>
</evidence>
<comment type="function">
    <text evidence="10">Plays a role in photosynthetic sucrose synthesis by catalyzing the rate-limiting step of sucrose biosynthesis from UDP-glucose and fructose- 6-phosphate. Involved in the regulation of carbon partitioning in the leaves of plants. May regulate the synthesis of sucrose and therefore play a major role as a limiting factor in the export of photoassimilates out of the leaf. Plays a role for sucrose availability that is essential for plant growth and fiber elongation.</text>
</comment>
<protein>
    <recommendedName>
        <fullName evidence="5">sucrose-phosphate synthase</fullName>
        <ecNumber evidence="5">2.4.1.14</ecNumber>
    </recommendedName>
    <alternativeName>
        <fullName evidence="11">O-fucosyltransferase family protein</fullName>
    </alternativeName>
    <alternativeName>
        <fullName evidence="12">UDP-glucose-fructose-phosphate glucosyltransferase</fullName>
    </alternativeName>
</protein>
<dbReference type="InterPro" id="IPR024709">
    <property type="entry name" value="FucosylTrfase_pln"/>
</dbReference>
<dbReference type="GO" id="GO:0046524">
    <property type="term" value="F:sucrose-phosphate synthase activity"/>
    <property type="evidence" value="ECO:0007669"/>
    <property type="project" value="UniProtKB-EC"/>
</dbReference>
<dbReference type="CDD" id="cd03800">
    <property type="entry name" value="GT4_sucrose_synthase"/>
    <property type="match status" value="1"/>
</dbReference>
<dbReference type="InterPro" id="IPR012819">
    <property type="entry name" value="SPS_pln"/>
</dbReference>
<proteinExistence type="inferred from homology"/>
<dbReference type="Gene3D" id="3.40.50.2000">
    <property type="entry name" value="Glycogen Phosphorylase B"/>
    <property type="match status" value="2"/>
</dbReference>
<evidence type="ECO:0000313" key="18">
    <source>
        <dbReference type="EMBL" id="CAE5956560.1"/>
    </source>
</evidence>
<keyword evidence="9" id="KW-0119">Carbohydrate metabolism</keyword>
<dbReference type="Pfam" id="PF10250">
    <property type="entry name" value="O-FucT"/>
    <property type="match status" value="1"/>
</dbReference>
<evidence type="ECO:0000259" key="15">
    <source>
        <dbReference type="Pfam" id="PF00534"/>
    </source>
</evidence>
<comment type="catalytic activity">
    <reaction evidence="13">
        <text>beta-D-fructose 6-phosphate + UDP-alpha-D-glucose = sucrose 6(F)-phosphate + UDP + H(+)</text>
        <dbReference type="Rhea" id="RHEA:22172"/>
        <dbReference type="ChEBI" id="CHEBI:15378"/>
        <dbReference type="ChEBI" id="CHEBI:57634"/>
        <dbReference type="ChEBI" id="CHEBI:57723"/>
        <dbReference type="ChEBI" id="CHEBI:58223"/>
        <dbReference type="ChEBI" id="CHEBI:58885"/>
        <dbReference type="EC" id="2.4.1.14"/>
    </reaction>
</comment>
<feature type="region of interest" description="Disordered" evidence="14">
    <location>
        <begin position="241"/>
        <end position="284"/>
    </location>
</feature>
<feature type="domain" description="Sucrose synthase first GT-B" evidence="16">
    <location>
        <begin position="513"/>
        <end position="779"/>
    </location>
</feature>
<evidence type="ECO:0000256" key="1">
    <source>
        <dbReference type="ARBA" id="ARBA00005027"/>
    </source>
</evidence>
<dbReference type="GO" id="GO:0005985">
    <property type="term" value="P:sucrose metabolic process"/>
    <property type="evidence" value="ECO:0007669"/>
    <property type="project" value="InterPro"/>
</dbReference>
<gene>
    <name evidence="18" type="ORF">AARE701A_LOCUS330</name>
</gene>
<dbReference type="InterPro" id="IPR044161">
    <property type="entry name" value="SPS"/>
</dbReference>
<sequence length="1927" mass="216616">MSIPDPNSSASLTVSPSLSTAPENPSIPANTVRPPPTQPPPAPPPPPPPTYRPIAPLRHPNPLQQYAHNNNLYAQSIPVRRQIQDPSAVPHPFAPPGRGFSARPVRGFVADPSLTAGNQSGYPPRPGFAYNPRQFEASQMESMLQQYLMGRLPQINPLPRLGSGSPVGSGLIRGSPQFLQPRVAPPPTSILDTSRNRKARSKDGALVVVRGRKVRITEGASLYSLGRSWLKNGAHVGIQPQRSGIMKPLPKPLPVDITTETSVPDDPDEESADEDKEDEEAVKQLSEKDLLKRHIERAKKVRARLREERLRKIKSFLHPKKERAPISVFLSAVLSAEEKRRKMAGNEWINGYLEAILDSQAQGIEETQQKPQAAVNLREGDGQYFNPTKYFVEEVVTGVDETDLHRTWLKVVATRNSRERNSRLENMCWRIWHLTRKKKQLEWEDSQRIANRRLEREQGRRDATEDLSEDLSEGEKGDALGEIVPPETPRRQLQRNLSNLEIWSDDKKENRLYVVLISLHGLVRGENMELGSDSDTGGQVKYVVELARALARMPGVYRVDLFTRQICSSEVDWSYAEPTEMLTTAEDCDGDETGESSGAYIIRIPFGPRDKYLRKEILWPYVQEFVDGALAHILNMSKVLGEQIGKGKPVWPYVIHGHYADAGDSAALLSGALNVPMVLTGHSLGRNKLEQLLKQGRQSKEDINSTYKIKRRIEAEELSLDAAELVITSTRQEIDEQWGLYDGFDVKLEKVLRARARRGVNCHGRFMPRMAVIPPGMDFTNVEVQEDTPEGDGDLASLVGGTEGSSPKAVPTIWSEVMRFFTNPHKPMILALSRPDPKKNITTLLKAFGECRPLRELANLTLIMGNRDDIDELSSGNASVLTTVLKLIDKYDLYGSVAYPKHHKQSDVPDIYRLAANTKGVFINPALVEPFGLTLIEAAAHGLPMVATKNGGPVDIHRALHNGLLVDPHDQEAIANALLKLVSEKNLWHECRINGWKNIHLFSWPEHCRTYLTRIAACRMRHPQWQTDADEVAAQDDEFSLNDSLKDVQDMSLRLSMDGDKPWLNGSLEPNSTDPVKQIMSRMRTPEIKSKPELQGKKQTDNLGSKYPVLRRRERLVVVAVDCYNNEGAPDEKVMVPMIQNIIKAVRSDPQMAKNSGFAISTSMPLDELTRFLKSAKIQVSEFDTLICSSGSEVYYPGGEDGKLLPDPDYSSHIDYRWGMEGLKNTVWKLMNTTAVGGEARNKGSPSLIQEDQASSNSHCVAYLIKDRSKVMRVDDLRQKLRLRGLRCHPMYCRNSTRMQIVPLLASRSQALRYLFVRWRLNVATMYVVVGDRGDTDYEELISGTHKTVIVKGLVTLGSDALLRSTDLRDDIVPSESPFIGFLKADSPRITNSKITGEYLVFVLVSDAMRRLGHHRLHGKTGGVGTKGMVAKLSIGVIVLLICTLSLLFSANIGSNREPTRPSKINVEELWESAESGGWRPSSAPRSDWPPPTKETNGYLRVRCNGGLNQQRSAICNAVLAARIMNATLVLPELDANSFWHDDSGFQGIYDVEHFIETLKYDVKIVGKIPDVHKNGKTKKIKAFQIRPPRDAPIEWYLTTALKAMREHSAIYLTPFSHRLAEEIDNPEYQRLRCRVNYHALRFKPHIMQLSESIVDKLRSQGHFMSIHLRFEMDMLAFAGCFDIFNPEEQKILRKYRKENFAEKRLIYNERRAIGKCPLTPEEVGLILRAMRFDNSTRIYLAAGELFGGERFMKPFRTLFPRLDNHSSVDPSEELSAKSQGLIGSAVDYMVCLLSDIFMPTYDGPSNFANNLLGHRLYYGFRTTIRPDRKALAPIFIAREKGKTAGFEEAVRRVMLKTNFGGPHKRVSPESFYTNSWPECFCQMNPKKSSDKCPPNNVLEILDSRLESVRDPDSTSQTNSTVTGLER</sequence>
<evidence type="ECO:0000256" key="7">
    <source>
        <dbReference type="ARBA" id="ARBA00022679"/>
    </source>
</evidence>
<comment type="pathway">
    <text evidence="1">Glycan biosynthesis; sucrose biosynthesis; sucrose from D-fructose 6-phosphate and UDP-alpha-D-glucose: step 1/2.</text>
</comment>
<evidence type="ECO:0000256" key="5">
    <source>
        <dbReference type="ARBA" id="ARBA00012536"/>
    </source>
</evidence>
<feature type="compositionally biased region" description="Pro residues" evidence="14">
    <location>
        <begin position="33"/>
        <end position="51"/>
    </location>
</feature>
<evidence type="ECO:0000256" key="12">
    <source>
        <dbReference type="ARBA" id="ARBA00031191"/>
    </source>
</evidence>
<dbReference type="CDD" id="cd16419">
    <property type="entry name" value="HAD_SPS"/>
    <property type="match status" value="1"/>
</dbReference>
<evidence type="ECO:0000256" key="10">
    <source>
        <dbReference type="ARBA" id="ARBA00024883"/>
    </source>
</evidence>
<evidence type="ECO:0000259" key="17">
    <source>
        <dbReference type="Pfam" id="PF05116"/>
    </source>
</evidence>
<reference evidence="18" key="1">
    <citation type="submission" date="2021-01" db="EMBL/GenBank/DDBJ databases">
        <authorList>
            <person name="Bezrukov I."/>
        </authorList>
    </citation>
    <scope>NUCLEOTIDE SEQUENCE</scope>
</reference>
<dbReference type="FunFam" id="3.40.50.2000:FF:000112">
    <property type="entry name" value="Sucrose-phosphate synthase 1"/>
    <property type="match status" value="1"/>
</dbReference>
<keyword evidence="7" id="KW-0808">Transferase</keyword>
<dbReference type="InterPro" id="IPR000368">
    <property type="entry name" value="Sucrose_synth_GT-B1"/>
</dbReference>
<dbReference type="Pfam" id="PF00862">
    <property type="entry name" value="GT-B_Sucrose_synth"/>
    <property type="match status" value="1"/>
</dbReference>
<dbReference type="EC" id="2.4.1.14" evidence="5"/>
<dbReference type="InterPro" id="IPR006380">
    <property type="entry name" value="SPP-like_dom"/>
</dbReference>
<evidence type="ECO:0000256" key="13">
    <source>
        <dbReference type="ARBA" id="ARBA00047471"/>
    </source>
</evidence>
<feature type="compositionally biased region" description="Acidic residues" evidence="14">
    <location>
        <begin position="263"/>
        <end position="280"/>
    </location>
</feature>
<evidence type="ECO:0000256" key="6">
    <source>
        <dbReference type="ARBA" id="ARBA00022676"/>
    </source>
</evidence>
<organism evidence="18 19">
    <name type="scientific">Arabidopsis arenosa</name>
    <name type="common">Sand rock-cress</name>
    <name type="synonym">Cardaminopsis arenosa</name>
    <dbReference type="NCBI Taxonomy" id="38785"/>
    <lineage>
        <taxon>Eukaryota</taxon>
        <taxon>Viridiplantae</taxon>
        <taxon>Streptophyta</taxon>
        <taxon>Embryophyta</taxon>
        <taxon>Tracheophyta</taxon>
        <taxon>Spermatophyta</taxon>
        <taxon>Magnoliopsida</taxon>
        <taxon>eudicotyledons</taxon>
        <taxon>Gunneridae</taxon>
        <taxon>Pentapetalae</taxon>
        <taxon>rosids</taxon>
        <taxon>malvids</taxon>
        <taxon>Brassicales</taxon>
        <taxon>Brassicaceae</taxon>
        <taxon>Camelineae</taxon>
        <taxon>Arabidopsis</taxon>
    </lineage>
</organism>
<keyword evidence="6" id="KW-0328">Glycosyltransferase</keyword>
<feature type="region of interest" description="Disordered" evidence="14">
    <location>
        <begin position="177"/>
        <end position="197"/>
    </location>
</feature>
<dbReference type="EMBL" id="LR999451">
    <property type="protein sequence ID" value="CAE5956560.1"/>
    <property type="molecule type" value="Genomic_DNA"/>
</dbReference>
<evidence type="ECO:0000256" key="2">
    <source>
        <dbReference type="ARBA" id="ARBA00006530"/>
    </source>
</evidence>
<dbReference type="FunFam" id="3.40.50.2000:FF:000077">
    <property type="entry name" value="Sucrose-phosphate synthase 2"/>
    <property type="match status" value="1"/>
</dbReference>
<keyword evidence="8" id="KW-0294">Fucose metabolism</keyword>
<accession>A0A8S1ZBP3</accession>
<comment type="subunit">
    <text evidence="4">Homodimer or homotetramer.</text>
</comment>
<comment type="similarity">
    <text evidence="3">Belongs to the glycosyltransferase GT106 family.</text>
</comment>
<feature type="region of interest" description="Disordered" evidence="14">
    <location>
        <begin position="1"/>
        <end position="68"/>
    </location>
</feature>
<dbReference type="GO" id="GO:0006004">
    <property type="term" value="P:fucose metabolic process"/>
    <property type="evidence" value="ECO:0007669"/>
    <property type="project" value="UniProtKB-KW"/>
</dbReference>
<feature type="region of interest" description="Disordered" evidence="14">
    <location>
        <begin position="455"/>
        <end position="484"/>
    </location>
</feature>
<dbReference type="InterPro" id="IPR019378">
    <property type="entry name" value="GDP-Fuc_O-FucTrfase"/>
</dbReference>
<evidence type="ECO:0000256" key="11">
    <source>
        <dbReference type="ARBA" id="ARBA00030350"/>
    </source>
</evidence>
<dbReference type="SUPFAM" id="SSF53756">
    <property type="entry name" value="UDP-Glycosyltransferase/glycogen phosphorylase"/>
    <property type="match status" value="1"/>
</dbReference>
<dbReference type="Pfam" id="PF00534">
    <property type="entry name" value="Glycos_transf_1"/>
    <property type="match status" value="1"/>
</dbReference>
<evidence type="ECO:0000259" key="16">
    <source>
        <dbReference type="Pfam" id="PF00862"/>
    </source>
</evidence>
<dbReference type="Gene3D" id="3.40.50.1000">
    <property type="entry name" value="HAD superfamily/HAD-like"/>
    <property type="match status" value="1"/>
</dbReference>
<evidence type="ECO:0000256" key="4">
    <source>
        <dbReference type="ARBA" id="ARBA00011774"/>
    </source>
</evidence>
<feature type="compositionally biased region" description="Polar residues" evidence="14">
    <location>
        <begin position="1914"/>
        <end position="1927"/>
    </location>
</feature>
<feature type="domain" description="Glycosyl transferase family 1" evidence="15">
    <location>
        <begin position="823"/>
        <end position="995"/>
    </location>
</feature>
<feature type="region of interest" description="Disordered" evidence="14">
    <location>
        <begin position="1905"/>
        <end position="1927"/>
    </location>
</feature>
<dbReference type="Gene3D" id="3.90.1070.10">
    <property type="match status" value="1"/>
</dbReference>
<name>A0A8S1ZBP3_ARAAE</name>
<keyword evidence="19" id="KW-1185">Reference proteome</keyword>
<feature type="compositionally biased region" description="Basic and acidic residues" evidence="14">
    <location>
        <begin position="455"/>
        <end position="464"/>
    </location>
</feature>
<dbReference type="NCBIfam" id="TIGR02468">
    <property type="entry name" value="sucrsPsyn_pln"/>
    <property type="match status" value="1"/>
</dbReference>
<feature type="domain" description="Sucrose phosphatase-like" evidence="17">
    <location>
        <begin position="1151"/>
        <end position="1351"/>
    </location>
</feature>
<comment type="similarity">
    <text evidence="2">Belongs to the glycosyltransferase 1 family.</text>
</comment>
<dbReference type="InterPro" id="IPR023214">
    <property type="entry name" value="HAD_sf"/>
</dbReference>
<evidence type="ECO:0000256" key="8">
    <source>
        <dbReference type="ARBA" id="ARBA00023253"/>
    </source>
</evidence>
<dbReference type="CDD" id="cd11299">
    <property type="entry name" value="O-FucT_plant"/>
    <property type="match status" value="1"/>
</dbReference>
<evidence type="ECO:0000256" key="9">
    <source>
        <dbReference type="ARBA" id="ARBA00023277"/>
    </source>
</evidence>
<feature type="compositionally biased region" description="Low complexity" evidence="14">
    <location>
        <begin position="8"/>
        <end position="32"/>
    </location>
</feature>
<dbReference type="InterPro" id="IPR001296">
    <property type="entry name" value="Glyco_trans_1"/>
</dbReference>